<accession>A0AAD6U2Q8</accession>
<name>A0AAD6U2Q8_9AGAR</name>
<dbReference type="AlphaFoldDB" id="A0AAD6U2Q8"/>
<feature type="region of interest" description="Disordered" evidence="1">
    <location>
        <begin position="431"/>
        <end position="495"/>
    </location>
</feature>
<organism evidence="3 4">
    <name type="scientific">Mycena belliarum</name>
    <dbReference type="NCBI Taxonomy" id="1033014"/>
    <lineage>
        <taxon>Eukaryota</taxon>
        <taxon>Fungi</taxon>
        <taxon>Dikarya</taxon>
        <taxon>Basidiomycota</taxon>
        <taxon>Agaricomycotina</taxon>
        <taxon>Agaricomycetes</taxon>
        <taxon>Agaricomycetidae</taxon>
        <taxon>Agaricales</taxon>
        <taxon>Marasmiineae</taxon>
        <taxon>Mycenaceae</taxon>
        <taxon>Mycena</taxon>
    </lineage>
</organism>
<dbReference type="Proteomes" id="UP001222325">
    <property type="component" value="Unassembled WGS sequence"/>
</dbReference>
<evidence type="ECO:0000313" key="3">
    <source>
        <dbReference type="EMBL" id="KAJ7086890.1"/>
    </source>
</evidence>
<evidence type="ECO:0000256" key="1">
    <source>
        <dbReference type="SAM" id="MobiDB-lite"/>
    </source>
</evidence>
<dbReference type="InterPro" id="IPR011320">
    <property type="entry name" value="RNase_H1_N"/>
</dbReference>
<dbReference type="SUPFAM" id="SSF55658">
    <property type="entry name" value="L9 N-domain-like"/>
    <property type="match status" value="2"/>
</dbReference>
<gene>
    <name evidence="3" type="ORF">B0H15DRAFT_801512</name>
</gene>
<evidence type="ECO:0000313" key="4">
    <source>
        <dbReference type="Proteomes" id="UP001222325"/>
    </source>
</evidence>
<protein>
    <recommendedName>
        <fullName evidence="2">Ribonuclease H1 N-terminal domain-containing protein</fullName>
    </recommendedName>
</protein>
<proteinExistence type="predicted"/>
<dbReference type="InterPro" id="IPR009027">
    <property type="entry name" value="Ribosomal_bL9/RNase_H1_N"/>
</dbReference>
<reference evidence="3" key="1">
    <citation type="submission" date="2023-03" db="EMBL/GenBank/DDBJ databases">
        <title>Massive genome expansion in bonnet fungi (Mycena s.s.) driven by repeated elements and novel gene families across ecological guilds.</title>
        <authorList>
            <consortium name="Lawrence Berkeley National Laboratory"/>
            <person name="Harder C.B."/>
            <person name="Miyauchi S."/>
            <person name="Viragh M."/>
            <person name="Kuo A."/>
            <person name="Thoen E."/>
            <person name="Andreopoulos B."/>
            <person name="Lu D."/>
            <person name="Skrede I."/>
            <person name="Drula E."/>
            <person name="Henrissat B."/>
            <person name="Morin E."/>
            <person name="Kohler A."/>
            <person name="Barry K."/>
            <person name="LaButti K."/>
            <person name="Morin E."/>
            <person name="Salamov A."/>
            <person name="Lipzen A."/>
            <person name="Mereny Z."/>
            <person name="Hegedus B."/>
            <person name="Baldrian P."/>
            <person name="Stursova M."/>
            <person name="Weitz H."/>
            <person name="Taylor A."/>
            <person name="Grigoriev I.V."/>
            <person name="Nagy L.G."/>
            <person name="Martin F."/>
            <person name="Kauserud H."/>
        </authorList>
    </citation>
    <scope>NUCLEOTIDE SEQUENCE</scope>
    <source>
        <strain evidence="3">CBHHK173m</strain>
    </source>
</reference>
<sequence>MRSWKKWSTALALQISNGNSRLRDLDLATISDPPPPASPEPPRTLPPTSPEPPRTPARPRNTHSTPATPQTVAHPKIYHFALPTQVGETVSWFEAGSLTQGIPGGGVRARGARRPRKPPSAAYTVFFGGEIGVFQSWDAVQASITGHSLAIHGGFRTVAAAEAALAYAHSQGWTAESIPPQGSPPSPLPLPLSYDDNPLNLGRADDNLWYAVCRGVAPGVYRSYLECALNTVGIRGNLCSSFTSREAAESAFRQAKRGGQSAGMYLSDYKSHNWLAAAYVPGSIIVTYDAPETVKTISKPTEEETRTRRAYTAWLYRERHKESVNAKARVRMQKFRERLKSAPSAVQQQQKIRANRYRQNYRQRTKEAATPLPEPAKKPKTSTKTSKSSARAMATKTKALAPLLEATSSASFVRQQSSSALLKPRAQALSAPLPLPVPRGLSEIDRSESDDESDEEDDEDAWDADTEKDRSGGRGWTPPDDGLGPLLNATGHQDYVPLPGQQAYFKQGRKYWF</sequence>
<dbReference type="Pfam" id="PF01693">
    <property type="entry name" value="Cauli_VI"/>
    <property type="match status" value="2"/>
</dbReference>
<feature type="domain" description="Ribonuclease H1 N-terminal" evidence="2">
    <location>
        <begin position="122"/>
        <end position="163"/>
    </location>
</feature>
<feature type="compositionally biased region" description="Acidic residues" evidence="1">
    <location>
        <begin position="448"/>
        <end position="464"/>
    </location>
</feature>
<dbReference type="Gene3D" id="3.40.970.10">
    <property type="entry name" value="Ribonuclease H1, N-terminal domain"/>
    <property type="match status" value="2"/>
</dbReference>
<evidence type="ECO:0000259" key="2">
    <source>
        <dbReference type="Pfam" id="PF01693"/>
    </source>
</evidence>
<feature type="region of interest" description="Disordered" evidence="1">
    <location>
        <begin position="18"/>
        <end position="73"/>
    </location>
</feature>
<feature type="compositionally biased region" description="Pro residues" evidence="1">
    <location>
        <begin position="32"/>
        <end position="56"/>
    </location>
</feature>
<feature type="domain" description="Ribonuclease H1 N-terminal" evidence="2">
    <location>
        <begin position="209"/>
        <end position="250"/>
    </location>
</feature>
<feature type="region of interest" description="Disordered" evidence="1">
    <location>
        <begin position="337"/>
        <end position="393"/>
    </location>
</feature>
<feature type="compositionally biased region" description="Basic residues" evidence="1">
    <location>
        <begin position="353"/>
        <end position="363"/>
    </location>
</feature>
<feature type="compositionally biased region" description="Low complexity" evidence="1">
    <location>
        <begin position="382"/>
        <end position="393"/>
    </location>
</feature>
<dbReference type="EMBL" id="JARJCN010000030">
    <property type="protein sequence ID" value="KAJ7086890.1"/>
    <property type="molecule type" value="Genomic_DNA"/>
</dbReference>
<comment type="caution">
    <text evidence="3">The sequence shown here is derived from an EMBL/GenBank/DDBJ whole genome shotgun (WGS) entry which is preliminary data.</text>
</comment>
<keyword evidence="4" id="KW-1185">Reference proteome</keyword>
<feature type="compositionally biased region" description="Polar residues" evidence="1">
    <location>
        <begin position="62"/>
        <end position="71"/>
    </location>
</feature>
<dbReference type="InterPro" id="IPR037056">
    <property type="entry name" value="RNase_H1_N_sf"/>
</dbReference>